<dbReference type="GO" id="GO:0140326">
    <property type="term" value="F:ATPase-coupled intramembrane lipid transporter activity"/>
    <property type="evidence" value="ECO:0007669"/>
    <property type="project" value="TreeGrafter"/>
</dbReference>
<dbReference type="AlphaFoldDB" id="A0A3P7GB92"/>
<gene>
    <name evidence="1" type="ORF">TTAC_LOCUS11631</name>
</gene>
<dbReference type="EMBL" id="UYWX01026087">
    <property type="protein sequence ID" value="VDM37527.1"/>
    <property type="molecule type" value="Genomic_DNA"/>
</dbReference>
<feature type="non-terminal residue" evidence="1">
    <location>
        <position position="55"/>
    </location>
</feature>
<dbReference type="PANTHER" id="PTHR24092">
    <property type="entry name" value="PROBABLE PHOSPHOLIPID-TRANSPORTING ATPASE"/>
    <property type="match status" value="1"/>
</dbReference>
<dbReference type="SUPFAM" id="SSF56784">
    <property type="entry name" value="HAD-like"/>
    <property type="match status" value="1"/>
</dbReference>
<dbReference type="GO" id="GO:0045332">
    <property type="term" value="P:phospholipid translocation"/>
    <property type="evidence" value="ECO:0007669"/>
    <property type="project" value="TreeGrafter"/>
</dbReference>
<accession>A0A3P7GB92</accession>
<proteinExistence type="predicted"/>
<dbReference type="InterPro" id="IPR036412">
    <property type="entry name" value="HAD-like_sf"/>
</dbReference>
<keyword evidence="2" id="KW-1185">Reference proteome</keyword>
<dbReference type="GO" id="GO:0005886">
    <property type="term" value="C:plasma membrane"/>
    <property type="evidence" value="ECO:0007669"/>
    <property type="project" value="TreeGrafter"/>
</dbReference>
<sequence>MRLCMNVTTVLCCRMTPLQKAAVVRLVSHGLDGVGGGGRPVTAAVGDGGNDVAML</sequence>
<evidence type="ECO:0000313" key="2">
    <source>
        <dbReference type="Proteomes" id="UP000274429"/>
    </source>
</evidence>
<evidence type="ECO:0000313" key="1">
    <source>
        <dbReference type="EMBL" id="VDM37527.1"/>
    </source>
</evidence>
<organism evidence="1 2">
    <name type="scientific">Hydatigena taeniaeformis</name>
    <name type="common">Feline tapeworm</name>
    <name type="synonym">Taenia taeniaeformis</name>
    <dbReference type="NCBI Taxonomy" id="6205"/>
    <lineage>
        <taxon>Eukaryota</taxon>
        <taxon>Metazoa</taxon>
        <taxon>Spiralia</taxon>
        <taxon>Lophotrochozoa</taxon>
        <taxon>Platyhelminthes</taxon>
        <taxon>Cestoda</taxon>
        <taxon>Eucestoda</taxon>
        <taxon>Cyclophyllidea</taxon>
        <taxon>Taeniidae</taxon>
        <taxon>Hydatigera</taxon>
    </lineage>
</organism>
<protein>
    <submittedName>
        <fullName evidence="1">Uncharacterized protein</fullName>
    </submittedName>
</protein>
<dbReference type="Gene3D" id="3.40.50.1000">
    <property type="entry name" value="HAD superfamily/HAD-like"/>
    <property type="match status" value="1"/>
</dbReference>
<dbReference type="Proteomes" id="UP000274429">
    <property type="component" value="Unassembled WGS sequence"/>
</dbReference>
<dbReference type="InterPro" id="IPR023214">
    <property type="entry name" value="HAD_sf"/>
</dbReference>
<reference evidence="1 2" key="1">
    <citation type="submission" date="2018-11" db="EMBL/GenBank/DDBJ databases">
        <authorList>
            <consortium name="Pathogen Informatics"/>
        </authorList>
    </citation>
    <scope>NUCLEOTIDE SEQUENCE [LARGE SCALE GENOMIC DNA]</scope>
</reference>
<name>A0A3P7GB92_HYDTA</name>